<organism evidence="1 2">
    <name type="scientific">Aspergillus japonicus CBS 114.51</name>
    <dbReference type="NCBI Taxonomy" id="1448312"/>
    <lineage>
        <taxon>Eukaryota</taxon>
        <taxon>Fungi</taxon>
        <taxon>Dikarya</taxon>
        <taxon>Ascomycota</taxon>
        <taxon>Pezizomycotina</taxon>
        <taxon>Eurotiomycetes</taxon>
        <taxon>Eurotiomycetidae</taxon>
        <taxon>Eurotiales</taxon>
        <taxon>Aspergillaceae</taxon>
        <taxon>Aspergillus</taxon>
        <taxon>Aspergillus subgen. Circumdati</taxon>
    </lineage>
</organism>
<sequence length="70" mass="7787">MHQARKIETQGKLCTIAAIAPRLGSEDAFRERRRADKITIDITGTLSGCQGDKKIEYSDGEKISQGLRRP</sequence>
<name>A0A8T8XDF5_ASPJA</name>
<dbReference type="GeneID" id="37169865"/>
<protein>
    <submittedName>
        <fullName evidence="1">Uncharacterized protein</fullName>
    </submittedName>
</protein>
<accession>A0A8T8XDF5</accession>
<dbReference type="EMBL" id="KZ824773">
    <property type="protein sequence ID" value="RAH86061.1"/>
    <property type="molecule type" value="Genomic_DNA"/>
</dbReference>
<reference evidence="1 2" key="1">
    <citation type="submission" date="2018-02" db="EMBL/GenBank/DDBJ databases">
        <title>The genomes of Aspergillus section Nigri reveals drivers in fungal speciation.</title>
        <authorList>
            <consortium name="DOE Joint Genome Institute"/>
            <person name="Vesth T.C."/>
            <person name="Nybo J."/>
            <person name="Theobald S."/>
            <person name="Brandl J."/>
            <person name="Frisvad J.C."/>
            <person name="Nielsen K.F."/>
            <person name="Lyhne E.K."/>
            <person name="Kogle M.E."/>
            <person name="Kuo A."/>
            <person name="Riley R."/>
            <person name="Clum A."/>
            <person name="Nolan M."/>
            <person name="Lipzen A."/>
            <person name="Salamov A."/>
            <person name="Henrissat B."/>
            <person name="Wiebenga A."/>
            <person name="De vries R.P."/>
            <person name="Grigoriev I.V."/>
            <person name="Mortensen U.H."/>
            <person name="Andersen M.R."/>
            <person name="Baker S.E."/>
        </authorList>
    </citation>
    <scope>NUCLEOTIDE SEQUENCE [LARGE SCALE GENOMIC DNA]</scope>
    <source>
        <strain evidence="1 2">CBS 114.51</strain>
    </source>
</reference>
<evidence type="ECO:0000313" key="1">
    <source>
        <dbReference type="EMBL" id="RAH86061.1"/>
    </source>
</evidence>
<gene>
    <name evidence="1" type="ORF">BO86DRAFT_138870</name>
</gene>
<proteinExistence type="predicted"/>
<dbReference type="Proteomes" id="UP000249497">
    <property type="component" value="Unassembled WGS sequence"/>
</dbReference>
<dbReference type="AlphaFoldDB" id="A0A8T8XDF5"/>
<dbReference type="RefSeq" id="XP_025531955.1">
    <property type="nucleotide sequence ID" value="XM_025666173.1"/>
</dbReference>
<keyword evidence="2" id="KW-1185">Reference proteome</keyword>
<evidence type="ECO:0000313" key="2">
    <source>
        <dbReference type="Proteomes" id="UP000249497"/>
    </source>
</evidence>